<keyword evidence="2" id="KW-1185">Reference proteome</keyword>
<dbReference type="RefSeq" id="YP_009195647.1">
    <property type="nucleotide sequence ID" value="NC_028762.1"/>
</dbReference>
<dbReference type="KEGG" id="vg:26622773"/>
<dbReference type="OrthoDB" id="23023at10239"/>
<protein>
    <submittedName>
        <fullName evidence="1">Uncharacterized protein</fullName>
    </submittedName>
</protein>
<accession>A0A0G2SSM7</accession>
<gene>
    <name evidence="1" type="ORF">Pm5461_225</name>
</gene>
<evidence type="ECO:0000313" key="2">
    <source>
        <dbReference type="Proteomes" id="UP000202749"/>
    </source>
</evidence>
<reference evidence="1 2" key="1">
    <citation type="submission" date="2015-03" db="EMBL/GenBank/DDBJ databases">
        <authorList>
            <person name="Melo L.D.R."/>
            <person name="Veiga P."/>
            <person name="Cerca N."/>
            <person name="Kropinski A.M."/>
            <person name="Azeredo J."/>
            <person name="Almeida C."/>
            <person name="Sillankorva S."/>
        </authorList>
    </citation>
    <scope>NUCLEOTIDE SEQUENCE [LARGE SCALE GENOMIC DNA]</scope>
</reference>
<proteinExistence type="predicted"/>
<dbReference type="Proteomes" id="UP000202749">
    <property type="component" value="Segment"/>
</dbReference>
<name>A0A0G2SSM7_9CAUD</name>
<dbReference type="GeneID" id="26622773"/>
<sequence length="135" mass="15635">MAEIKLYKKFVQPICSWKLVKAPPSRTFFLDSVSLRAFKSNYRNCQEREIPHGIYEISCDIKELGSNQNSSCTCIRTKDGLVYIRTTLFDMAKAVSEGYVMVQGTELKMYGYFIKQGEQIYFVLADKNVEDSYCY</sequence>
<evidence type="ECO:0000313" key="1">
    <source>
        <dbReference type="EMBL" id="AKA62091.1"/>
    </source>
</evidence>
<dbReference type="EMBL" id="KP890823">
    <property type="protein sequence ID" value="AKA62091.1"/>
    <property type="molecule type" value="Genomic_DNA"/>
</dbReference>
<organism evidence="1 2">
    <name type="scientific">Proteus phage vB_PmiM_Pm5461</name>
    <dbReference type="NCBI Taxonomy" id="1636250"/>
    <lineage>
        <taxon>Viruses</taxon>
        <taxon>Duplodnaviria</taxon>
        <taxon>Heunggongvirae</taxon>
        <taxon>Uroviricota</taxon>
        <taxon>Caudoviricetes</taxon>
        <taxon>Pantevenvirales</taxon>
        <taxon>Straboviridae</taxon>
        <taxon>Bragavirus</taxon>
        <taxon>Bragavirus pm5461</taxon>
    </lineage>
</organism>